<dbReference type="EMBL" id="BCMM01000029">
    <property type="protein sequence ID" value="GAQ65347.1"/>
    <property type="molecule type" value="Genomic_DNA"/>
</dbReference>
<evidence type="ECO:0000313" key="3">
    <source>
        <dbReference type="Proteomes" id="UP000067448"/>
    </source>
</evidence>
<evidence type="ECO:0000313" key="2">
    <source>
        <dbReference type="EMBL" id="GAQ65347.1"/>
    </source>
</evidence>
<feature type="region of interest" description="Disordered" evidence="1">
    <location>
        <begin position="1"/>
        <end position="24"/>
    </location>
</feature>
<name>A0A117EFI5_STRSC</name>
<reference evidence="3" key="1">
    <citation type="submission" date="2015-11" db="EMBL/GenBank/DDBJ databases">
        <authorList>
            <consortium name="Cross-ministerial Strategic Innovation Promotion Program (SIP) consortium"/>
            <person name="Tomihama T."/>
            <person name="Ikenaga M."/>
            <person name="Sakai M."/>
            <person name="Okubo T."/>
            <person name="Ikeda S."/>
        </authorList>
    </citation>
    <scope>NUCLEOTIDE SEQUENCE [LARGE SCALE GENOMIC DNA]</scope>
    <source>
        <strain evidence="3">S58</strain>
    </source>
</reference>
<proteinExistence type="predicted"/>
<dbReference type="Proteomes" id="UP000067448">
    <property type="component" value="Unassembled WGS sequence"/>
</dbReference>
<evidence type="ECO:0000256" key="1">
    <source>
        <dbReference type="SAM" id="MobiDB-lite"/>
    </source>
</evidence>
<sequence length="144" mass="15424">MRSSRGRTSFTKSGRSVGRSSGWASQRAYSPRCTNLFASIWFPEDGLCGLRMEAESDRPRSHVVQDLLLARRVVGAVLGGGDLVGRQQPLSEQIGQGQRSPATAGAGMDAGFCATAGTTPVPESSRAVVILLAYSVTRRGRVRW</sequence>
<protein>
    <submittedName>
        <fullName evidence="2">Uncharacterized protein</fullName>
    </submittedName>
</protein>
<gene>
    <name evidence="2" type="ORF">SsS58_05756</name>
</gene>
<accession>A0A117EFI5</accession>
<reference evidence="3" key="3">
    <citation type="submission" date="2016-02" db="EMBL/GenBank/DDBJ databases">
        <title>Draft genome of pathogenic Streptomyces sp. in Japan.</title>
        <authorList>
            <person name="Tomihama T."/>
            <person name="Ikenaga M."/>
            <person name="Sakai M."/>
            <person name="Okubo T."/>
            <person name="Ikeda S."/>
        </authorList>
    </citation>
    <scope>NUCLEOTIDE SEQUENCE [LARGE SCALE GENOMIC DNA]</scope>
    <source>
        <strain evidence="3">S58</strain>
    </source>
</reference>
<comment type="caution">
    <text evidence="2">The sequence shown here is derived from an EMBL/GenBank/DDBJ whole genome shotgun (WGS) entry which is preliminary data.</text>
</comment>
<organism evidence="2 3">
    <name type="scientific">Streptomyces scabiei</name>
    <dbReference type="NCBI Taxonomy" id="1930"/>
    <lineage>
        <taxon>Bacteria</taxon>
        <taxon>Bacillati</taxon>
        <taxon>Actinomycetota</taxon>
        <taxon>Actinomycetes</taxon>
        <taxon>Kitasatosporales</taxon>
        <taxon>Streptomycetaceae</taxon>
        <taxon>Streptomyces</taxon>
    </lineage>
</organism>
<dbReference type="AlphaFoldDB" id="A0A117EFI5"/>
<reference evidence="2 3" key="2">
    <citation type="journal article" date="2016" name="Genome Announc.">
        <title>Draft Genome Sequences of Streptomyces scabiei S58, Streptomyces turgidiscabies T45, and Streptomyces acidiscabies a10, the Pathogens of Potato Common Scab, Isolated in Japan.</title>
        <authorList>
            <person name="Tomihama T."/>
            <person name="Nishi Y."/>
            <person name="Sakai M."/>
            <person name="Ikenaga M."/>
            <person name="Okubo T."/>
            <person name="Ikeda S."/>
        </authorList>
    </citation>
    <scope>NUCLEOTIDE SEQUENCE [LARGE SCALE GENOMIC DNA]</scope>
    <source>
        <strain evidence="2 3">S58</strain>
    </source>
</reference>